<accession>A0ABS4ZH55</accession>
<dbReference type="InterPro" id="IPR010035">
    <property type="entry name" value="Thi_S"/>
</dbReference>
<comment type="caution">
    <text evidence="1">The sequence shown here is derived from an EMBL/GenBank/DDBJ whole genome shotgun (WGS) entry which is preliminary data.</text>
</comment>
<gene>
    <name evidence="1" type="ORF">JOF34_000906</name>
</gene>
<keyword evidence="2" id="KW-1185">Reference proteome</keyword>
<dbReference type="InterPro" id="IPR012675">
    <property type="entry name" value="Beta-grasp_dom_sf"/>
</dbReference>
<dbReference type="SUPFAM" id="SSF54285">
    <property type="entry name" value="MoaD/ThiS"/>
    <property type="match status" value="1"/>
</dbReference>
<protein>
    <submittedName>
        <fullName evidence="1">Sulfur carrier protein</fullName>
    </submittedName>
</protein>
<proteinExistence type="predicted"/>
<dbReference type="Proteomes" id="UP001519362">
    <property type="component" value="Unassembled WGS sequence"/>
</dbReference>
<dbReference type="RefSeq" id="WP_165136691.1">
    <property type="nucleotide sequence ID" value="NZ_CP049253.1"/>
</dbReference>
<sequence length="80" mass="7857">MIDITVNGSALTLAPGAAVSDAVAELTGRTIDAEGKPSDGGEPLGIAVAVDGVVVPRTEWSARALEAGSRVEVITAAQGG</sequence>
<name>A0ABS4ZH55_9MICO</name>
<dbReference type="CDD" id="cd00565">
    <property type="entry name" value="Ubl_ThiS"/>
    <property type="match status" value="1"/>
</dbReference>
<evidence type="ECO:0000313" key="1">
    <source>
        <dbReference type="EMBL" id="MBP2436320.1"/>
    </source>
</evidence>
<dbReference type="InterPro" id="IPR016155">
    <property type="entry name" value="Mopterin_synth/thiamin_S_b"/>
</dbReference>
<dbReference type="Pfam" id="PF02597">
    <property type="entry name" value="ThiS"/>
    <property type="match status" value="1"/>
</dbReference>
<reference evidence="1 2" key="1">
    <citation type="submission" date="2021-03" db="EMBL/GenBank/DDBJ databases">
        <title>Sequencing the genomes of 1000 actinobacteria strains.</title>
        <authorList>
            <person name="Klenk H.-P."/>
        </authorList>
    </citation>
    <scope>NUCLEOTIDE SEQUENCE [LARGE SCALE GENOMIC DNA]</scope>
    <source>
        <strain evidence="1 2">DSM 24221</strain>
    </source>
</reference>
<dbReference type="InterPro" id="IPR003749">
    <property type="entry name" value="ThiS/MoaD-like"/>
</dbReference>
<dbReference type="Gene3D" id="3.10.20.30">
    <property type="match status" value="1"/>
</dbReference>
<dbReference type="EMBL" id="JAGIOL010000001">
    <property type="protein sequence ID" value="MBP2436320.1"/>
    <property type="molecule type" value="Genomic_DNA"/>
</dbReference>
<organism evidence="1 2">
    <name type="scientific">Microbacterium amylolyticum</name>
    <dbReference type="NCBI Taxonomy" id="936337"/>
    <lineage>
        <taxon>Bacteria</taxon>
        <taxon>Bacillati</taxon>
        <taxon>Actinomycetota</taxon>
        <taxon>Actinomycetes</taxon>
        <taxon>Micrococcales</taxon>
        <taxon>Microbacteriaceae</taxon>
        <taxon>Microbacterium</taxon>
    </lineage>
</organism>
<dbReference type="NCBIfam" id="TIGR01683">
    <property type="entry name" value="thiS"/>
    <property type="match status" value="1"/>
</dbReference>
<evidence type="ECO:0000313" key="2">
    <source>
        <dbReference type="Proteomes" id="UP001519362"/>
    </source>
</evidence>